<dbReference type="OrthoDB" id="300179at2157"/>
<dbReference type="Proteomes" id="UP000282322">
    <property type="component" value="Unassembled WGS sequence"/>
</dbReference>
<evidence type="ECO:0000313" key="1">
    <source>
        <dbReference type="EMBL" id="RRJ28420.1"/>
    </source>
</evidence>
<proteinExistence type="predicted"/>
<evidence type="ECO:0000313" key="2">
    <source>
        <dbReference type="Proteomes" id="UP000282322"/>
    </source>
</evidence>
<reference evidence="1 2" key="1">
    <citation type="submission" date="2018-11" db="EMBL/GenBank/DDBJ databases">
        <title>Taxonoimc description of Halomarina strain SPP-AMP-1.</title>
        <authorList>
            <person name="Pal Y."/>
            <person name="Srinivasana K."/>
            <person name="Verma A."/>
            <person name="Kumar P."/>
        </authorList>
    </citation>
    <scope>NUCLEOTIDE SEQUENCE [LARGE SCALE GENOMIC DNA]</scope>
    <source>
        <strain evidence="1 2">SPP-AMP-1</strain>
    </source>
</reference>
<dbReference type="Pfam" id="PF19123">
    <property type="entry name" value="DUF5807"/>
    <property type="match status" value="1"/>
</dbReference>
<accession>A0A3P3R713</accession>
<name>A0A3P3R713_9EURY</name>
<keyword evidence="2" id="KW-1185">Reference proteome</keyword>
<sequence length="145" mass="15474">MDQRHHAFLSGKRPDDVLIYLSDAAVSDGEALAEHGTRVDGGTVLVLPGDQGRSVFEQAVGVPPMTFAGTAMETDGTVRNDCTGGECPNADPETEHRVRVLLAFAEEQNEDAGGLYAEGDVIHAYAGCTCDATYSDRWVVEQSES</sequence>
<dbReference type="RefSeq" id="WP_124956383.1">
    <property type="nucleotide sequence ID" value="NZ_RRCH01000037.1"/>
</dbReference>
<gene>
    <name evidence="1" type="ORF">EIK79_15710</name>
</gene>
<dbReference type="InterPro" id="IPR043830">
    <property type="entry name" value="DUF5807"/>
</dbReference>
<comment type="caution">
    <text evidence="1">The sequence shown here is derived from an EMBL/GenBank/DDBJ whole genome shotgun (WGS) entry which is preliminary data.</text>
</comment>
<protein>
    <submittedName>
        <fullName evidence="1">Uncharacterized protein</fullName>
    </submittedName>
</protein>
<dbReference type="EMBL" id="RRCH01000037">
    <property type="protein sequence ID" value="RRJ28420.1"/>
    <property type="molecule type" value="Genomic_DNA"/>
</dbReference>
<dbReference type="AlphaFoldDB" id="A0A3P3R713"/>
<organism evidence="1 2">
    <name type="scientific">Halocatena pleomorpha</name>
    <dbReference type="NCBI Taxonomy" id="1785090"/>
    <lineage>
        <taxon>Archaea</taxon>
        <taxon>Methanobacteriati</taxon>
        <taxon>Methanobacteriota</taxon>
        <taxon>Stenosarchaea group</taxon>
        <taxon>Halobacteria</taxon>
        <taxon>Halobacteriales</taxon>
        <taxon>Natronomonadaceae</taxon>
        <taxon>Halocatena</taxon>
    </lineage>
</organism>